<dbReference type="AlphaFoldDB" id="A0A6S6VRD5"/>
<dbReference type="Proteomes" id="UP000472372">
    <property type="component" value="Chromosome 2"/>
</dbReference>
<dbReference type="EMBL" id="HG992978">
    <property type="protein sequence ID" value="CAE7007111.1"/>
    <property type="molecule type" value="Genomic_DNA"/>
</dbReference>
<proteinExistence type="predicted"/>
<gene>
    <name evidence="1" type="ORF">PTTW11_01499</name>
</gene>
<reference evidence="1" key="1">
    <citation type="submission" date="2021-02" db="EMBL/GenBank/DDBJ databases">
        <authorList>
            <person name="Syme A R."/>
            <person name="Syme A R."/>
            <person name="Moolhuijzen P."/>
        </authorList>
    </citation>
    <scope>NUCLEOTIDE SEQUENCE</scope>
    <source>
        <strain evidence="1">W1-1</strain>
    </source>
</reference>
<accession>A0A6S6VRD5</accession>
<evidence type="ECO:0000313" key="2">
    <source>
        <dbReference type="Proteomes" id="UP000472372"/>
    </source>
</evidence>
<name>A0A6S6VRD5_9PLEO</name>
<organism evidence="1 2">
    <name type="scientific">Pyrenophora teres f. teres</name>
    <dbReference type="NCBI Taxonomy" id="97479"/>
    <lineage>
        <taxon>Eukaryota</taxon>
        <taxon>Fungi</taxon>
        <taxon>Dikarya</taxon>
        <taxon>Ascomycota</taxon>
        <taxon>Pezizomycotina</taxon>
        <taxon>Dothideomycetes</taxon>
        <taxon>Pleosporomycetidae</taxon>
        <taxon>Pleosporales</taxon>
        <taxon>Pleosporineae</taxon>
        <taxon>Pleosporaceae</taxon>
        <taxon>Pyrenophora</taxon>
    </lineage>
</organism>
<sequence length="201" mass="22420">MQTAVNIVVRSLTIEFASSVMLDASSSVLCKFFSIGNAFEEIAEGSPPLRLGDRTEFRIARVRISGEALDPPAFRQALIFQSLIRIEPGSVFERLLVSLIYDYRADEHMGLVKSIIFNFAFLYGLIFVVALKVRRLLLLSLLVALMVELLPVDATLCIGHVTADDDQIWHIQVIFLEHGIFLKACLFVDLLTKAVQLSVHG</sequence>
<protein>
    <submittedName>
        <fullName evidence="1">Uncharacterized protein</fullName>
    </submittedName>
</protein>
<evidence type="ECO:0000313" key="1">
    <source>
        <dbReference type="EMBL" id="CAE7007111.1"/>
    </source>
</evidence>